<proteinExistence type="predicted"/>
<dbReference type="WBParaSite" id="Gr19_v10_g4130.t1">
    <property type="protein sequence ID" value="Gr19_v10_g4130.t1"/>
    <property type="gene ID" value="Gr19_v10_g4130"/>
</dbReference>
<reference evidence="3" key="1">
    <citation type="submission" date="2022-11" db="UniProtKB">
        <authorList>
            <consortium name="WormBaseParasite"/>
        </authorList>
    </citation>
    <scope>IDENTIFICATION</scope>
</reference>
<dbReference type="Proteomes" id="UP000887572">
    <property type="component" value="Unplaced"/>
</dbReference>
<name>A0A914HS13_GLORO</name>
<sequence length="242" mass="27613">MCHLFLLFLLALCHPSETFAEIGKNCHDAFPPDFLNDVVTFVASLSPPNRNLFHNINNDPKLSESQRIAKLNEFVSKLPNETKAIGMALLDRMCQLGSVLPGQPFLHFVAAFLQLTAALDERRREQALQMVADGLQTDAEFEQNFVEFAQGFEQDGQKLMAIEVIKAKHGIRKQLLQRLKMAKISRDPMARKAKQKLKAIVLNMDMKHWENCQRLEAVEGLKLNGEDRDKLFYVLTMLKMKC</sequence>
<keyword evidence="1" id="KW-0732">Signal</keyword>
<feature type="signal peptide" evidence="1">
    <location>
        <begin position="1"/>
        <end position="20"/>
    </location>
</feature>
<evidence type="ECO:0000256" key="1">
    <source>
        <dbReference type="SAM" id="SignalP"/>
    </source>
</evidence>
<organism evidence="2 3">
    <name type="scientific">Globodera rostochiensis</name>
    <name type="common">Golden nematode worm</name>
    <name type="synonym">Heterodera rostochiensis</name>
    <dbReference type="NCBI Taxonomy" id="31243"/>
    <lineage>
        <taxon>Eukaryota</taxon>
        <taxon>Metazoa</taxon>
        <taxon>Ecdysozoa</taxon>
        <taxon>Nematoda</taxon>
        <taxon>Chromadorea</taxon>
        <taxon>Rhabditida</taxon>
        <taxon>Tylenchina</taxon>
        <taxon>Tylenchomorpha</taxon>
        <taxon>Tylenchoidea</taxon>
        <taxon>Heteroderidae</taxon>
        <taxon>Heteroderinae</taxon>
        <taxon>Globodera</taxon>
    </lineage>
</organism>
<evidence type="ECO:0000313" key="3">
    <source>
        <dbReference type="WBParaSite" id="Gr19_v10_g4130.t1"/>
    </source>
</evidence>
<evidence type="ECO:0000313" key="2">
    <source>
        <dbReference type="Proteomes" id="UP000887572"/>
    </source>
</evidence>
<feature type="chain" id="PRO_5037057074" evidence="1">
    <location>
        <begin position="21"/>
        <end position="242"/>
    </location>
</feature>
<dbReference type="AlphaFoldDB" id="A0A914HS13"/>
<protein>
    <submittedName>
        <fullName evidence="3">Uncharacterized protein</fullName>
    </submittedName>
</protein>
<keyword evidence="2" id="KW-1185">Reference proteome</keyword>
<accession>A0A914HS13</accession>